<organism evidence="2 3">
    <name type="scientific">Streptomyces pharetrae CZA14</name>
    <dbReference type="NCBI Taxonomy" id="1144883"/>
    <lineage>
        <taxon>Bacteria</taxon>
        <taxon>Bacillati</taxon>
        <taxon>Actinomycetota</taxon>
        <taxon>Actinomycetes</taxon>
        <taxon>Kitasatosporales</taxon>
        <taxon>Streptomycetaceae</taxon>
        <taxon>Streptomyces</taxon>
    </lineage>
</organism>
<evidence type="ECO:0008006" key="4">
    <source>
        <dbReference type="Google" id="ProtNLM"/>
    </source>
</evidence>
<dbReference type="Proteomes" id="UP000194266">
    <property type="component" value="Unassembled WGS sequence"/>
</dbReference>
<sequence>MRTKPTMNKRMLRSVLATAVVALALAFGAAGPLDVGWRTAAQVESAAGVTGDVGWSVEASPGDVGWSVVAGGEDVGWSEPVGADA</sequence>
<protein>
    <recommendedName>
        <fullName evidence="4">5'-nucleotidase</fullName>
    </recommendedName>
</protein>
<dbReference type="EMBL" id="MRYD01000003">
    <property type="protein sequence ID" value="OSZ62206.1"/>
    <property type="molecule type" value="Genomic_DNA"/>
</dbReference>
<evidence type="ECO:0000256" key="1">
    <source>
        <dbReference type="SAM" id="SignalP"/>
    </source>
</evidence>
<proteinExistence type="predicted"/>
<name>A0ABX3YRH7_9ACTN</name>
<gene>
    <name evidence="2" type="ORF">OQI_01190</name>
</gene>
<accession>A0ABX3YRH7</accession>
<keyword evidence="1" id="KW-0732">Signal</keyword>
<keyword evidence="3" id="KW-1185">Reference proteome</keyword>
<comment type="caution">
    <text evidence="2">The sequence shown here is derived from an EMBL/GenBank/DDBJ whole genome shotgun (WGS) entry which is preliminary data.</text>
</comment>
<feature type="chain" id="PRO_5046836925" description="5'-nucleotidase" evidence="1">
    <location>
        <begin position="30"/>
        <end position="85"/>
    </location>
</feature>
<feature type="signal peptide" evidence="1">
    <location>
        <begin position="1"/>
        <end position="29"/>
    </location>
</feature>
<evidence type="ECO:0000313" key="2">
    <source>
        <dbReference type="EMBL" id="OSZ62206.1"/>
    </source>
</evidence>
<evidence type="ECO:0000313" key="3">
    <source>
        <dbReference type="Proteomes" id="UP000194266"/>
    </source>
</evidence>
<reference evidence="2 3" key="1">
    <citation type="submission" date="2016-12" db="EMBL/GenBank/DDBJ databases">
        <title>Genome Mining:The Detection of Biosynthetic Gene Clusters to Aid in the Expression of Curamycin A produced by Streptomyces sp. strain CZA14.</title>
        <authorList>
            <person name="Durrell K.A."/>
            <person name="Kirby B.M."/>
            <person name="Khan W."/>
            <person name="Mthethwa T."/>
            <person name="Le Roes-Hill M."/>
        </authorList>
    </citation>
    <scope>NUCLEOTIDE SEQUENCE [LARGE SCALE GENOMIC DNA]</scope>
    <source>
        <strain evidence="2 3">CZA14</strain>
    </source>
</reference>